<dbReference type="AlphaFoldDB" id="A0A382QUX6"/>
<reference evidence="1" key="1">
    <citation type="submission" date="2018-05" db="EMBL/GenBank/DDBJ databases">
        <authorList>
            <person name="Lanie J.A."/>
            <person name="Ng W.-L."/>
            <person name="Kazmierczak K.M."/>
            <person name="Andrzejewski T.M."/>
            <person name="Davidsen T.M."/>
            <person name="Wayne K.J."/>
            <person name="Tettelin H."/>
            <person name="Glass J.I."/>
            <person name="Rusch D."/>
            <person name="Podicherti R."/>
            <person name="Tsui H.-C.T."/>
            <person name="Winkler M.E."/>
        </authorList>
    </citation>
    <scope>NUCLEOTIDE SEQUENCE</scope>
</reference>
<organism evidence="1">
    <name type="scientific">marine metagenome</name>
    <dbReference type="NCBI Taxonomy" id="408172"/>
    <lineage>
        <taxon>unclassified sequences</taxon>
        <taxon>metagenomes</taxon>
        <taxon>ecological metagenomes</taxon>
    </lineage>
</organism>
<accession>A0A382QUX6</accession>
<sequence>MSCLTYILSPEIYSSASSHISSAFLTVVAHDTKAAVRELVVAILPSKKFTAA</sequence>
<gene>
    <name evidence="1" type="ORF">METZ01_LOCUS341506</name>
</gene>
<protein>
    <submittedName>
        <fullName evidence="1">Uncharacterized protein</fullName>
    </submittedName>
</protein>
<proteinExistence type="predicted"/>
<dbReference type="EMBL" id="UINC01116719">
    <property type="protein sequence ID" value="SVC88652.1"/>
    <property type="molecule type" value="Genomic_DNA"/>
</dbReference>
<name>A0A382QUX6_9ZZZZ</name>
<evidence type="ECO:0000313" key="1">
    <source>
        <dbReference type="EMBL" id="SVC88652.1"/>
    </source>
</evidence>